<evidence type="ECO:0000313" key="3">
    <source>
        <dbReference type="Proteomes" id="UP001162029"/>
    </source>
</evidence>
<feature type="domain" description="PPM-type phosphatase" evidence="1">
    <location>
        <begin position="37"/>
        <end position="323"/>
    </location>
</feature>
<gene>
    <name evidence="2" type="ORF">PDE001_LOCUS1062</name>
</gene>
<dbReference type="PROSITE" id="PS51746">
    <property type="entry name" value="PPM_2"/>
    <property type="match status" value="1"/>
</dbReference>
<dbReference type="SMART" id="SM00332">
    <property type="entry name" value="PP2Cc"/>
    <property type="match status" value="1"/>
</dbReference>
<reference evidence="2" key="1">
    <citation type="submission" date="2022-12" db="EMBL/GenBank/DDBJ databases">
        <authorList>
            <person name="Webb A."/>
        </authorList>
    </citation>
    <scope>NUCLEOTIDE SEQUENCE</scope>
    <source>
        <strain evidence="2">Pd1</strain>
    </source>
</reference>
<dbReference type="Pfam" id="PF00481">
    <property type="entry name" value="PP2C"/>
    <property type="match status" value="1"/>
</dbReference>
<dbReference type="InterPro" id="IPR015655">
    <property type="entry name" value="PP2C"/>
</dbReference>
<dbReference type="EMBL" id="CANTFM010000178">
    <property type="protein sequence ID" value="CAI5714008.1"/>
    <property type="molecule type" value="Genomic_DNA"/>
</dbReference>
<dbReference type="AlphaFoldDB" id="A0AAV0T3G6"/>
<organism evidence="2 3">
    <name type="scientific">Peronospora destructor</name>
    <dbReference type="NCBI Taxonomy" id="86335"/>
    <lineage>
        <taxon>Eukaryota</taxon>
        <taxon>Sar</taxon>
        <taxon>Stramenopiles</taxon>
        <taxon>Oomycota</taxon>
        <taxon>Peronosporomycetes</taxon>
        <taxon>Peronosporales</taxon>
        <taxon>Peronosporaceae</taxon>
        <taxon>Peronospora</taxon>
    </lineage>
</organism>
<proteinExistence type="predicted"/>
<dbReference type="GO" id="GO:0004722">
    <property type="term" value="F:protein serine/threonine phosphatase activity"/>
    <property type="evidence" value="ECO:0007669"/>
    <property type="project" value="InterPro"/>
</dbReference>
<dbReference type="CDD" id="cd00143">
    <property type="entry name" value="PP2Cc"/>
    <property type="match status" value="1"/>
</dbReference>
<sequence length="358" mass="39254">MTGTVHPKYKLPTSIAANKTIKPPYKQFETDDVYDLPVGIATDRGVKLNQEDAYFIGGKVVERLTLNGYSSSASGCFGIFDGHAGDRASRFCAERVFPRILEQLAQKSSVKDAITNAVQALDAEFCTIARRASNSAIVSNPRRSHRRPFATDDGSTLLVAIVRDGLLHVGNVGDSRAVVVTRYGDAIPMSFDQKPNHKDERKRLESKGAFITGKPSFMYKVWPLKKLIDVPRVNGRLAVSRSIGDVSLKPYISCDPEVKTRVISKNDRFLILATDGLWDVITSKAAAKLVAQFKDPQKAADALVALALNKRTTDNVTALVVELETDDFNIGRTSSVTSTSSVNRPHTSCFTSVFGRYH</sequence>
<dbReference type="InterPro" id="IPR001932">
    <property type="entry name" value="PPM-type_phosphatase-like_dom"/>
</dbReference>
<dbReference type="InterPro" id="IPR036457">
    <property type="entry name" value="PPM-type-like_dom_sf"/>
</dbReference>
<comment type="caution">
    <text evidence="2">The sequence shown here is derived from an EMBL/GenBank/DDBJ whole genome shotgun (WGS) entry which is preliminary data.</text>
</comment>
<evidence type="ECO:0000313" key="2">
    <source>
        <dbReference type="EMBL" id="CAI5714008.1"/>
    </source>
</evidence>
<keyword evidence="3" id="KW-1185">Reference proteome</keyword>
<dbReference type="Gene3D" id="3.60.40.10">
    <property type="entry name" value="PPM-type phosphatase domain"/>
    <property type="match status" value="1"/>
</dbReference>
<dbReference type="SMART" id="SM00331">
    <property type="entry name" value="PP2C_SIG"/>
    <property type="match status" value="1"/>
</dbReference>
<protein>
    <recommendedName>
        <fullName evidence="1">PPM-type phosphatase domain-containing protein</fullName>
    </recommendedName>
</protein>
<dbReference type="PANTHER" id="PTHR47992">
    <property type="entry name" value="PROTEIN PHOSPHATASE"/>
    <property type="match status" value="1"/>
</dbReference>
<evidence type="ECO:0000259" key="1">
    <source>
        <dbReference type="PROSITE" id="PS51746"/>
    </source>
</evidence>
<name>A0AAV0T3G6_9STRA</name>
<dbReference type="SUPFAM" id="SSF81606">
    <property type="entry name" value="PP2C-like"/>
    <property type="match status" value="1"/>
</dbReference>
<accession>A0AAV0T3G6</accession>
<dbReference type="Proteomes" id="UP001162029">
    <property type="component" value="Unassembled WGS sequence"/>
</dbReference>